<comment type="caution">
    <text evidence="4">The sequence shown here is derived from an EMBL/GenBank/DDBJ whole genome shotgun (WGS) entry which is preliminary data.</text>
</comment>
<protein>
    <recommendedName>
        <fullName evidence="6">Mid2 domain-containing protein</fullName>
    </recommendedName>
</protein>
<feature type="region of interest" description="Disordered" evidence="1">
    <location>
        <begin position="228"/>
        <end position="254"/>
    </location>
</feature>
<proteinExistence type="predicted"/>
<name>A0A1G4B956_9PEZI</name>
<reference evidence="4 5" key="1">
    <citation type="submission" date="2016-09" db="EMBL/GenBank/DDBJ databases">
        <authorList>
            <person name="Capua I."/>
            <person name="De Benedictis P."/>
            <person name="Joannis T."/>
            <person name="Lombin L.H."/>
            <person name="Cattoli G."/>
        </authorList>
    </citation>
    <scope>NUCLEOTIDE SEQUENCE [LARGE SCALE GENOMIC DNA]</scope>
    <source>
        <strain evidence="4 5">IMI 309357</strain>
    </source>
</reference>
<dbReference type="AlphaFoldDB" id="A0A1G4B956"/>
<dbReference type="GeneID" id="34559961"/>
<keyword evidence="2" id="KW-0812">Transmembrane</keyword>
<feature type="chain" id="PRO_5009602636" description="Mid2 domain-containing protein" evidence="3">
    <location>
        <begin position="19"/>
        <end position="281"/>
    </location>
</feature>
<gene>
    <name evidence="4" type="ORF">CORC01_06812</name>
</gene>
<dbReference type="OrthoDB" id="4848903at2759"/>
<keyword evidence="2" id="KW-1133">Transmembrane helix</keyword>
<evidence type="ECO:0000256" key="1">
    <source>
        <dbReference type="SAM" id="MobiDB-lite"/>
    </source>
</evidence>
<evidence type="ECO:0000313" key="4">
    <source>
        <dbReference type="EMBL" id="OHE97949.1"/>
    </source>
</evidence>
<keyword evidence="5" id="KW-1185">Reference proteome</keyword>
<evidence type="ECO:0000313" key="5">
    <source>
        <dbReference type="Proteomes" id="UP000176998"/>
    </source>
</evidence>
<evidence type="ECO:0008006" key="6">
    <source>
        <dbReference type="Google" id="ProtNLM"/>
    </source>
</evidence>
<accession>A0A1G4B956</accession>
<dbReference type="RefSeq" id="XP_022475101.1">
    <property type="nucleotide sequence ID" value="XM_022618451.1"/>
</dbReference>
<evidence type="ECO:0000256" key="3">
    <source>
        <dbReference type="SAM" id="SignalP"/>
    </source>
</evidence>
<dbReference type="STRING" id="1209926.A0A1G4B956"/>
<dbReference type="Proteomes" id="UP000176998">
    <property type="component" value="Unassembled WGS sequence"/>
</dbReference>
<feature type="region of interest" description="Disordered" evidence="1">
    <location>
        <begin position="142"/>
        <end position="161"/>
    </location>
</feature>
<evidence type="ECO:0000256" key="2">
    <source>
        <dbReference type="SAM" id="Phobius"/>
    </source>
</evidence>
<feature type="transmembrane region" description="Helical" evidence="2">
    <location>
        <begin position="165"/>
        <end position="192"/>
    </location>
</feature>
<feature type="signal peptide" evidence="3">
    <location>
        <begin position="1"/>
        <end position="18"/>
    </location>
</feature>
<organism evidence="4 5">
    <name type="scientific">Colletotrichum orchidophilum</name>
    <dbReference type="NCBI Taxonomy" id="1209926"/>
    <lineage>
        <taxon>Eukaryota</taxon>
        <taxon>Fungi</taxon>
        <taxon>Dikarya</taxon>
        <taxon>Ascomycota</taxon>
        <taxon>Pezizomycotina</taxon>
        <taxon>Sordariomycetes</taxon>
        <taxon>Hypocreomycetidae</taxon>
        <taxon>Glomerellales</taxon>
        <taxon>Glomerellaceae</taxon>
        <taxon>Colletotrichum</taxon>
    </lineage>
</organism>
<keyword evidence="3" id="KW-0732">Signal</keyword>
<dbReference type="EMBL" id="MJBS01000052">
    <property type="protein sequence ID" value="OHE97949.1"/>
    <property type="molecule type" value="Genomic_DNA"/>
</dbReference>
<sequence>MNIFLLLLVLYFARNTFADETEFIYPAFAPGVDIPTFEGGQNAIFNWTTDADKLDLLLWTNKLDRPISLGKGISSSFFVWTVDYHAFFNTDPEPNSFYHLCLYFNGSTKVSARSGNFNIIQPSVRSSVSTSTPTLWTALSTFSSSSPSDTADHGPATTASGTEGLGAGVIAGIVVGTILGIGLSVCVGVLLARRRYRANKDPSDQGTSQEGSAVFPNATPTAECHSTCLQGTSGGGTLSQSPPPVELGEGRHTFKDQKLLRSGSPYELGEGIPCETDVASR</sequence>
<keyword evidence="2" id="KW-0472">Membrane</keyword>